<dbReference type="InterPro" id="IPR034686">
    <property type="entry name" value="Terpene_cyclase-like_2"/>
</dbReference>
<dbReference type="Gene3D" id="1.10.600.10">
    <property type="entry name" value="Farnesyl Diphosphate Synthase"/>
    <property type="match status" value="1"/>
</dbReference>
<evidence type="ECO:0000256" key="1">
    <source>
        <dbReference type="ARBA" id="ARBA00001946"/>
    </source>
</evidence>
<gene>
    <name evidence="5" type="ORF">PG986_001070</name>
</gene>
<dbReference type="RefSeq" id="XP_066706185.1">
    <property type="nucleotide sequence ID" value="XM_066837292.1"/>
</dbReference>
<keyword evidence="4" id="KW-0456">Lyase</keyword>
<dbReference type="Pfam" id="PF19086">
    <property type="entry name" value="Terpene_syn_C_2"/>
    <property type="match status" value="1"/>
</dbReference>
<dbReference type="Proteomes" id="UP001391051">
    <property type="component" value="Unassembled WGS sequence"/>
</dbReference>
<organism evidence="5 6">
    <name type="scientific">Apiospora aurea</name>
    <dbReference type="NCBI Taxonomy" id="335848"/>
    <lineage>
        <taxon>Eukaryota</taxon>
        <taxon>Fungi</taxon>
        <taxon>Dikarya</taxon>
        <taxon>Ascomycota</taxon>
        <taxon>Pezizomycotina</taxon>
        <taxon>Sordariomycetes</taxon>
        <taxon>Xylariomycetidae</taxon>
        <taxon>Amphisphaeriales</taxon>
        <taxon>Apiosporaceae</taxon>
        <taxon>Apiospora</taxon>
    </lineage>
</organism>
<proteinExistence type="inferred from homology"/>
<reference evidence="5 6" key="1">
    <citation type="submission" date="2023-01" db="EMBL/GenBank/DDBJ databases">
        <title>Analysis of 21 Apiospora genomes using comparative genomics revels a genus with tremendous synthesis potential of carbohydrate active enzymes and secondary metabolites.</title>
        <authorList>
            <person name="Sorensen T."/>
        </authorList>
    </citation>
    <scope>NUCLEOTIDE SEQUENCE [LARGE SCALE GENOMIC DNA]</scope>
    <source>
        <strain evidence="5 6">CBS 24483</strain>
    </source>
</reference>
<dbReference type="InterPro" id="IPR008949">
    <property type="entry name" value="Isoprenoid_synthase_dom_sf"/>
</dbReference>
<dbReference type="SUPFAM" id="SSF48576">
    <property type="entry name" value="Terpenoid synthases"/>
    <property type="match status" value="1"/>
</dbReference>
<keyword evidence="6" id="KW-1185">Reference proteome</keyword>
<evidence type="ECO:0000256" key="4">
    <source>
        <dbReference type="RuleBase" id="RU366034"/>
    </source>
</evidence>
<comment type="cofactor">
    <cofactor evidence="1 4">
        <name>Mg(2+)</name>
        <dbReference type="ChEBI" id="CHEBI:18420"/>
    </cofactor>
</comment>
<sequence>MDALPIKRPYSPVQTFVKAPRIPEIGQPEPPSFDEVKNTLAGQTLAVPDLRPLFQHWPQDVSPALDRLQEAVLDTLEKLDVKPQLRQALIEADVAHLTAHCWPDADFEDLNFMANMVLWAWDVETYTDKLSADEEAAHTFHAEAKSTWSSMLRLYNHDGTGCTDFQEPLQYPTIASFKPIAARLCQMFDRESRQLLLDELFLWLDGTKLEAKMRHTGQMPPFDRYLYMRAAANGSDFFVVVTGYVLAYPICLPLSVILQKLAAAGHTALGRSPRWMELKTTAAAINSFANDLFSVRKEFESGEYLNSVILRAYDLGSVEASVAECIARVKDLVQEFDQQAQAILADTPEEGNARSSAAGAIEALRSFNVGCLEWRQVAHPVTG</sequence>
<dbReference type="PANTHER" id="PTHR35201">
    <property type="entry name" value="TERPENE SYNTHASE"/>
    <property type="match status" value="1"/>
</dbReference>
<comment type="similarity">
    <text evidence="2 4">Belongs to the terpene synthase family.</text>
</comment>
<evidence type="ECO:0000256" key="3">
    <source>
        <dbReference type="ARBA" id="ARBA00022842"/>
    </source>
</evidence>
<keyword evidence="4" id="KW-0479">Metal-binding</keyword>
<dbReference type="EC" id="4.2.3.-" evidence="4"/>
<evidence type="ECO:0000313" key="6">
    <source>
        <dbReference type="Proteomes" id="UP001391051"/>
    </source>
</evidence>
<accession>A0ABR1QVW5</accession>
<keyword evidence="3 4" id="KW-0460">Magnesium</keyword>
<dbReference type="PANTHER" id="PTHR35201:SF4">
    <property type="entry name" value="BETA-PINACENE SYNTHASE-RELATED"/>
    <property type="match status" value="1"/>
</dbReference>
<name>A0ABR1QVW5_9PEZI</name>
<protein>
    <recommendedName>
        <fullName evidence="4">Terpene synthase</fullName>
        <ecNumber evidence="4">4.2.3.-</ecNumber>
    </recommendedName>
</protein>
<comment type="caution">
    <text evidence="5">The sequence shown here is derived from an EMBL/GenBank/DDBJ whole genome shotgun (WGS) entry which is preliminary data.</text>
</comment>
<dbReference type="GeneID" id="92070354"/>
<evidence type="ECO:0000313" key="5">
    <source>
        <dbReference type="EMBL" id="KAK7966793.1"/>
    </source>
</evidence>
<dbReference type="EMBL" id="JAQQWE010000001">
    <property type="protein sequence ID" value="KAK7966793.1"/>
    <property type="molecule type" value="Genomic_DNA"/>
</dbReference>
<evidence type="ECO:0000256" key="2">
    <source>
        <dbReference type="ARBA" id="ARBA00006333"/>
    </source>
</evidence>